<name>A0A918KV02_9DEIO</name>
<dbReference type="Proteomes" id="UP000603865">
    <property type="component" value="Unassembled WGS sequence"/>
</dbReference>
<dbReference type="SMART" id="SM00530">
    <property type="entry name" value="HTH_XRE"/>
    <property type="match status" value="1"/>
</dbReference>
<gene>
    <name evidence="2" type="ORF">GCM10008957_50950</name>
</gene>
<dbReference type="EMBL" id="BMQL01000065">
    <property type="protein sequence ID" value="GGR34688.1"/>
    <property type="molecule type" value="Genomic_DNA"/>
</dbReference>
<evidence type="ECO:0000313" key="3">
    <source>
        <dbReference type="Proteomes" id="UP000603865"/>
    </source>
</evidence>
<feature type="domain" description="HTH cro/C1-type" evidence="1">
    <location>
        <begin position="8"/>
        <end position="61"/>
    </location>
</feature>
<evidence type="ECO:0000313" key="2">
    <source>
        <dbReference type="EMBL" id="GGR34688.1"/>
    </source>
</evidence>
<proteinExistence type="predicted"/>
<dbReference type="InterPro" id="IPR010982">
    <property type="entry name" value="Lambda_DNA-bd_dom_sf"/>
</dbReference>
<keyword evidence="3" id="KW-1185">Reference proteome</keyword>
<reference evidence="2" key="1">
    <citation type="journal article" date="2014" name="Int. J. Syst. Evol. Microbiol.">
        <title>Complete genome sequence of Corynebacterium casei LMG S-19264T (=DSM 44701T), isolated from a smear-ripened cheese.</title>
        <authorList>
            <consortium name="US DOE Joint Genome Institute (JGI-PGF)"/>
            <person name="Walter F."/>
            <person name="Albersmeier A."/>
            <person name="Kalinowski J."/>
            <person name="Ruckert C."/>
        </authorList>
    </citation>
    <scope>NUCLEOTIDE SEQUENCE</scope>
    <source>
        <strain evidence="2">JCM 31311</strain>
    </source>
</reference>
<dbReference type="Pfam" id="PF13560">
    <property type="entry name" value="HTH_31"/>
    <property type="match status" value="1"/>
</dbReference>
<dbReference type="SUPFAM" id="SSF47413">
    <property type="entry name" value="lambda repressor-like DNA-binding domains"/>
    <property type="match status" value="1"/>
</dbReference>
<dbReference type="AlphaFoldDB" id="A0A918KV02"/>
<organism evidence="2 3">
    <name type="scientific">Deinococcus ruber</name>
    <dbReference type="NCBI Taxonomy" id="1848197"/>
    <lineage>
        <taxon>Bacteria</taxon>
        <taxon>Thermotogati</taxon>
        <taxon>Deinococcota</taxon>
        <taxon>Deinococci</taxon>
        <taxon>Deinococcales</taxon>
        <taxon>Deinococcaceae</taxon>
        <taxon>Deinococcus</taxon>
    </lineage>
</organism>
<dbReference type="PROSITE" id="PS50943">
    <property type="entry name" value="HTH_CROC1"/>
    <property type="match status" value="1"/>
</dbReference>
<dbReference type="RefSeq" id="WP_189093340.1">
    <property type="nucleotide sequence ID" value="NZ_BMQL01000065.1"/>
</dbReference>
<accession>A0A918KV02</accession>
<comment type="caution">
    <text evidence="2">The sequence shown here is derived from an EMBL/GenBank/DDBJ whole genome shotgun (WGS) entry which is preliminary data.</text>
</comment>
<dbReference type="GO" id="GO:0003677">
    <property type="term" value="F:DNA binding"/>
    <property type="evidence" value="ECO:0007669"/>
    <property type="project" value="InterPro"/>
</dbReference>
<dbReference type="InterPro" id="IPR001387">
    <property type="entry name" value="Cro/C1-type_HTH"/>
</dbReference>
<sequence length="116" mass="13063">MTAPTSPLRTLRLERGWTLRQLALQVQTSVACLSDLERGKGAHADVIVRLAQLYQVPPHVLFQTLPPGLAELVAHPDTDFSPAWIQTLCRLEFRRGHDLSAQAWWTLSETLRQSLP</sequence>
<reference evidence="2" key="2">
    <citation type="submission" date="2020-09" db="EMBL/GenBank/DDBJ databases">
        <authorList>
            <person name="Sun Q."/>
            <person name="Ohkuma M."/>
        </authorList>
    </citation>
    <scope>NUCLEOTIDE SEQUENCE</scope>
    <source>
        <strain evidence="2">JCM 31311</strain>
    </source>
</reference>
<dbReference type="CDD" id="cd00093">
    <property type="entry name" value="HTH_XRE"/>
    <property type="match status" value="1"/>
</dbReference>
<evidence type="ECO:0000259" key="1">
    <source>
        <dbReference type="PROSITE" id="PS50943"/>
    </source>
</evidence>
<protein>
    <submittedName>
        <fullName evidence="2">Transcriptional regulator</fullName>
    </submittedName>
</protein>
<dbReference type="Gene3D" id="1.10.260.40">
    <property type="entry name" value="lambda repressor-like DNA-binding domains"/>
    <property type="match status" value="1"/>
</dbReference>